<evidence type="ECO:0000313" key="3">
    <source>
        <dbReference type="Proteomes" id="UP000092445"/>
    </source>
</evidence>
<proteinExistence type="predicted"/>
<evidence type="ECO:0000313" key="2">
    <source>
        <dbReference type="EnsemblMetazoa" id="GPAI006842-PA"/>
    </source>
</evidence>
<sequence length="187" mass="21251">MILSVVNVKNFLLLCILCNFCGCDDSANLSSRCQVLNNLTLKIVCSDTYPQKVKQRYEDRYVKIGLSYTVFALEDHEGYFLVSHGYSDLSKCEEITLTSPRDFNCSGHRIYLESAILHCVPFHLLITDELIARCPKGKGQRKAVFTAMHYVDGTTLYDEDGATADYCRIRYINLVAILASFIVMQFM</sequence>
<dbReference type="EnsemblMetazoa" id="GPAI006842-RA">
    <property type="protein sequence ID" value="GPAI006842-PA"/>
    <property type="gene ID" value="GPAI006842"/>
</dbReference>
<protein>
    <submittedName>
        <fullName evidence="2">Uncharacterized protein</fullName>
    </submittedName>
</protein>
<reference evidence="3" key="1">
    <citation type="submission" date="2014-03" db="EMBL/GenBank/DDBJ databases">
        <authorList>
            <person name="Aksoy S."/>
            <person name="Warren W."/>
            <person name="Wilson R.K."/>
        </authorList>
    </citation>
    <scope>NUCLEOTIDE SEQUENCE [LARGE SCALE GENOMIC DNA]</scope>
    <source>
        <strain evidence="3">IAEA</strain>
    </source>
</reference>
<keyword evidence="3" id="KW-1185">Reference proteome</keyword>
<dbReference type="Proteomes" id="UP000092445">
    <property type="component" value="Unassembled WGS sequence"/>
</dbReference>
<name>A0A1A9Z8D1_GLOPL</name>
<feature type="chain" id="PRO_5017811372" evidence="1">
    <location>
        <begin position="24"/>
        <end position="187"/>
    </location>
</feature>
<dbReference type="AlphaFoldDB" id="A0A1A9Z8D1"/>
<evidence type="ECO:0000256" key="1">
    <source>
        <dbReference type="SAM" id="SignalP"/>
    </source>
</evidence>
<feature type="signal peptide" evidence="1">
    <location>
        <begin position="1"/>
        <end position="23"/>
    </location>
</feature>
<keyword evidence="1" id="KW-0732">Signal</keyword>
<reference evidence="2" key="2">
    <citation type="submission" date="2020-05" db="UniProtKB">
        <authorList>
            <consortium name="EnsemblMetazoa"/>
        </authorList>
    </citation>
    <scope>IDENTIFICATION</scope>
    <source>
        <strain evidence="2">IAEA</strain>
    </source>
</reference>
<organism evidence="2 3">
    <name type="scientific">Glossina pallidipes</name>
    <name type="common">Tsetse fly</name>
    <dbReference type="NCBI Taxonomy" id="7398"/>
    <lineage>
        <taxon>Eukaryota</taxon>
        <taxon>Metazoa</taxon>
        <taxon>Ecdysozoa</taxon>
        <taxon>Arthropoda</taxon>
        <taxon>Hexapoda</taxon>
        <taxon>Insecta</taxon>
        <taxon>Pterygota</taxon>
        <taxon>Neoptera</taxon>
        <taxon>Endopterygota</taxon>
        <taxon>Diptera</taxon>
        <taxon>Brachycera</taxon>
        <taxon>Muscomorpha</taxon>
        <taxon>Hippoboscoidea</taxon>
        <taxon>Glossinidae</taxon>
        <taxon>Glossina</taxon>
    </lineage>
</organism>
<dbReference type="VEuPathDB" id="VectorBase:GPAI006842"/>
<accession>A0A1A9Z8D1</accession>